<name>A0AAW0GDF8_9APHY</name>
<keyword evidence="2 3" id="KW-0175">Coiled coil</keyword>
<dbReference type="GO" id="GO:0031267">
    <property type="term" value="F:small GTPase binding"/>
    <property type="evidence" value="ECO:0007669"/>
    <property type="project" value="TreeGrafter"/>
</dbReference>
<organism evidence="6 7">
    <name type="scientific">Cerrena zonata</name>
    <dbReference type="NCBI Taxonomy" id="2478898"/>
    <lineage>
        <taxon>Eukaryota</taxon>
        <taxon>Fungi</taxon>
        <taxon>Dikarya</taxon>
        <taxon>Basidiomycota</taxon>
        <taxon>Agaricomycotina</taxon>
        <taxon>Agaricomycetes</taxon>
        <taxon>Polyporales</taxon>
        <taxon>Cerrenaceae</taxon>
        <taxon>Cerrena</taxon>
    </lineage>
</organism>
<dbReference type="SUPFAM" id="SSF47923">
    <property type="entry name" value="Ypt/Rab-GAP domain of gyp1p"/>
    <property type="match status" value="2"/>
</dbReference>
<keyword evidence="1" id="KW-0343">GTPase activation</keyword>
<proteinExistence type="predicted"/>
<dbReference type="FunFam" id="1.10.8.270:FF:000001">
    <property type="entry name" value="TBC1 domain family member 1"/>
    <property type="match status" value="1"/>
</dbReference>
<dbReference type="PANTHER" id="PTHR47219:SF9">
    <property type="entry name" value="GTPASE ACTIVATING PROTEIN AND CENTROSOME-ASSOCIATED, ISOFORM B"/>
    <property type="match status" value="1"/>
</dbReference>
<dbReference type="SMART" id="SM00164">
    <property type="entry name" value="TBC"/>
    <property type="match status" value="1"/>
</dbReference>
<feature type="region of interest" description="Disordered" evidence="4">
    <location>
        <begin position="629"/>
        <end position="649"/>
    </location>
</feature>
<dbReference type="Proteomes" id="UP001385951">
    <property type="component" value="Unassembled WGS sequence"/>
</dbReference>
<dbReference type="PANTHER" id="PTHR47219">
    <property type="entry name" value="RAB GTPASE-ACTIVATING PROTEIN 1-LIKE"/>
    <property type="match status" value="1"/>
</dbReference>
<feature type="compositionally biased region" description="Polar residues" evidence="4">
    <location>
        <begin position="200"/>
        <end position="213"/>
    </location>
</feature>
<evidence type="ECO:0000256" key="1">
    <source>
        <dbReference type="ARBA" id="ARBA00022468"/>
    </source>
</evidence>
<dbReference type="Gene3D" id="1.10.8.270">
    <property type="entry name" value="putative rabgap domain of human tbc1 domain family member 14 like domains"/>
    <property type="match status" value="1"/>
</dbReference>
<dbReference type="Gene3D" id="1.10.10.750">
    <property type="entry name" value="Ypt/Rab-GAP domain of gyp1p, domain 1"/>
    <property type="match status" value="1"/>
</dbReference>
<feature type="region of interest" description="Disordered" evidence="4">
    <location>
        <begin position="56"/>
        <end position="124"/>
    </location>
</feature>
<dbReference type="GO" id="GO:0005096">
    <property type="term" value="F:GTPase activator activity"/>
    <property type="evidence" value="ECO:0007669"/>
    <property type="project" value="UniProtKB-KW"/>
</dbReference>
<evidence type="ECO:0000259" key="5">
    <source>
        <dbReference type="PROSITE" id="PS50086"/>
    </source>
</evidence>
<reference evidence="6 7" key="1">
    <citation type="submission" date="2022-09" db="EMBL/GenBank/DDBJ databases">
        <authorList>
            <person name="Palmer J.M."/>
        </authorList>
    </citation>
    <scope>NUCLEOTIDE SEQUENCE [LARGE SCALE GENOMIC DNA]</scope>
    <source>
        <strain evidence="6 7">DSM 7382</strain>
    </source>
</reference>
<keyword evidence="7" id="KW-1185">Reference proteome</keyword>
<dbReference type="InterPro" id="IPR035969">
    <property type="entry name" value="Rab-GAP_TBC_sf"/>
</dbReference>
<dbReference type="AlphaFoldDB" id="A0AAW0GDF8"/>
<gene>
    <name evidence="6" type="ORF">QCA50_009601</name>
</gene>
<dbReference type="PROSITE" id="PS50086">
    <property type="entry name" value="TBC_RABGAP"/>
    <property type="match status" value="1"/>
</dbReference>
<feature type="compositionally biased region" description="Low complexity" evidence="4">
    <location>
        <begin position="1"/>
        <end position="21"/>
    </location>
</feature>
<feature type="coiled-coil region" evidence="3">
    <location>
        <begin position="542"/>
        <end position="590"/>
    </location>
</feature>
<dbReference type="InterPro" id="IPR050302">
    <property type="entry name" value="Rab_GAP_TBC_domain"/>
</dbReference>
<feature type="region of interest" description="Disordered" evidence="4">
    <location>
        <begin position="198"/>
        <end position="232"/>
    </location>
</feature>
<evidence type="ECO:0000313" key="7">
    <source>
        <dbReference type="Proteomes" id="UP001385951"/>
    </source>
</evidence>
<evidence type="ECO:0000313" key="6">
    <source>
        <dbReference type="EMBL" id="KAK7687100.1"/>
    </source>
</evidence>
<protein>
    <recommendedName>
        <fullName evidence="5">Rab-GAP TBC domain-containing protein</fullName>
    </recommendedName>
</protein>
<dbReference type="InterPro" id="IPR000195">
    <property type="entry name" value="Rab-GAP-TBC_dom"/>
</dbReference>
<evidence type="ECO:0000256" key="4">
    <source>
        <dbReference type="SAM" id="MobiDB-lite"/>
    </source>
</evidence>
<dbReference type="FunFam" id="1.10.10.750:FF:000003">
    <property type="entry name" value="GTPase activating protein (Evi5)"/>
    <property type="match status" value="1"/>
</dbReference>
<dbReference type="Gene3D" id="1.10.472.80">
    <property type="entry name" value="Ypt/Rab-GAP domain of gyp1p, domain 3"/>
    <property type="match status" value="1"/>
</dbReference>
<evidence type="ECO:0000256" key="2">
    <source>
        <dbReference type="ARBA" id="ARBA00023054"/>
    </source>
</evidence>
<accession>A0AAW0GDF8</accession>
<sequence>MSAPEPTPASTTPPADTPITTVNGIDNIEEKAATTPANDNLDTMEDVALDAKTEEEVLSVEPHLNSEGETLATKPKTSLLHVDINNDKDSDQSSMITPTPLKVEETQPGTTPIGLDSLLSPKDPDARFSLRESMGSEATDEDSRFSTVLLSARQSMETLDVSDTATLTAPDEHGDDRRNTLSGNDIVTMVHRNRVHKKTASTSTIVSANNVPFSPSREGESDSQRNSLDGQQQKLHEEFTRIQLEPTPTEGPSDVDWNFWGDVVSDYLKFAAERPEELAKAIEKGIPKSLRGMIWQLMSASKEPELEETYLRLLKETSPHEKAINRDLGRTFPHHTFFTDGHGIGQENLFNVLKAYSIYDPQVGYCQGLPFVVAILLLNMPDEEAFCLLVRLMYSYDLRGHFLPEMPKLQLRMFQFDRLLEELLPVLHVHFIRQGVKSSMYCSQWFLTMFSYRFPLDIVFRIYDNCLASGIEAMFAFSMMLLVKNEETLLSLKFDQLPNFLNTKVFDVYQIQGDDEDSKEQKYDVDRFVHDAVSLRITPFMLDTYANEYEELVRTRDAHTKEVDDLRNSNRALHNQVNNLENSLAQLNTEHCEVLNELVRQRLRNEEIEGELVRYKLLYAEAMHQNEDAMSSHRLSTNLTRSRSSFGMN</sequence>
<feature type="compositionally biased region" description="Low complexity" evidence="4">
    <location>
        <begin position="632"/>
        <end position="649"/>
    </location>
</feature>
<comment type="caution">
    <text evidence="6">The sequence shown here is derived from an EMBL/GenBank/DDBJ whole genome shotgun (WGS) entry which is preliminary data.</text>
</comment>
<dbReference type="Pfam" id="PF23436">
    <property type="entry name" value="RabGap-TBC_2"/>
    <property type="match status" value="1"/>
</dbReference>
<evidence type="ECO:0000256" key="3">
    <source>
        <dbReference type="SAM" id="Coils"/>
    </source>
</evidence>
<feature type="domain" description="Rab-GAP TBC" evidence="5">
    <location>
        <begin position="285"/>
        <end position="470"/>
    </location>
</feature>
<dbReference type="EMBL" id="JASBNA010000014">
    <property type="protein sequence ID" value="KAK7687100.1"/>
    <property type="molecule type" value="Genomic_DNA"/>
</dbReference>
<feature type="region of interest" description="Disordered" evidence="4">
    <location>
        <begin position="1"/>
        <end position="42"/>
    </location>
</feature>